<evidence type="ECO:0000256" key="1">
    <source>
        <dbReference type="SAM" id="MobiDB-lite"/>
    </source>
</evidence>
<evidence type="ECO:0000313" key="2">
    <source>
        <dbReference type="EMBL" id="ARS52992.1"/>
    </source>
</evidence>
<dbReference type="Proteomes" id="UP000250025">
    <property type="component" value="Chromosome"/>
</dbReference>
<protein>
    <submittedName>
        <fullName evidence="2">Uncharacterized protein</fullName>
    </submittedName>
</protein>
<dbReference type="RefSeq" id="WP_086621759.1">
    <property type="nucleotide sequence ID" value="NZ_CP021323.1"/>
</dbReference>
<name>A0A2Z2H6F9_9GAMM</name>
<organism evidence="2 3">
    <name type="scientific">Kushneria konosiri</name>
    <dbReference type="NCBI Taxonomy" id="698828"/>
    <lineage>
        <taxon>Bacteria</taxon>
        <taxon>Pseudomonadati</taxon>
        <taxon>Pseudomonadota</taxon>
        <taxon>Gammaproteobacteria</taxon>
        <taxon>Oceanospirillales</taxon>
        <taxon>Halomonadaceae</taxon>
        <taxon>Kushneria</taxon>
    </lineage>
</organism>
<accession>A0A2Z2H6F9</accession>
<keyword evidence="3" id="KW-1185">Reference proteome</keyword>
<dbReference type="KEGG" id="kus:B9G99_08945"/>
<proteinExistence type="predicted"/>
<evidence type="ECO:0000313" key="3">
    <source>
        <dbReference type="Proteomes" id="UP000250025"/>
    </source>
</evidence>
<dbReference type="OrthoDB" id="6183038at2"/>
<gene>
    <name evidence="2" type="ORF">B9G99_08945</name>
</gene>
<dbReference type="AlphaFoldDB" id="A0A2Z2H6F9"/>
<feature type="compositionally biased region" description="Polar residues" evidence="1">
    <location>
        <begin position="1"/>
        <end position="16"/>
    </location>
</feature>
<feature type="region of interest" description="Disordered" evidence="1">
    <location>
        <begin position="1"/>
        <end position="20"/>
    </location>
</feature>
<dbReference type="EMBL" id="CP021323">
    <property type="protein sequence ID" value="ARS52992.1"/>
    <property type="molecule type" value="Genomic_DNA"/>
</dbReference>
<reference evidence="2 3" key="1">
    <citation type="journal article" date="2017" name="Int. J. Syst. Evol. Microbiol.">
        <title>Kushneria konosiri sp. nov., isolated from the Korean salt-fermented seafood Daemi-jeot.</title>
        <authorList>
            <person name="Yun J.H."/>
            <person name="Park S.K."/>
            <person name="Lee J.Y."/>
            <person name="Jung M.J."/>
            <person name="Bae J.W."/>
        </authorList>
    </citation>
    <scope>NUCLEOTIDE SEQUENCE [LARGE SCALE GENOMIC DNA]</scope>
    <source>
        <strain evidence="2 3">X49</strain>
    </source>
</reference>
<sequence>MSGDQASGLRQWSQTHTAREDARTVPARLVIMTWQGRGTGPDRLASRLSLPEGVSHWQPHELVLSAPLPEAVPDSPWWVLDLRQLEARSAPGLAEALRALYHTGMPRTVLLNAPDATWASGLISAARAHLGVSLMQEVQAWHQAVTASLTWG</sequence>